<keyword evidence="1" id="KW-0167">Capsid protein</keyword>
<accession>A0A850EJG5</accession>
<dbReference type="Proteomes" id="UP000564806">
    <property type="component" value="Unassembled WGS sequence"/>
</dbReference>
<dbReference type="InterPro" id="IPR012851">
    <property type="entry name" value="Spore_coat_CotF-like"/>
</dbReference>
<dbReference type="EMBL" id="JABWCS010000195">
    <property type="protein sequence ID" value="NUU59960.1"/>
    <property type="molecule type" value="Genomic_DNA"/>
</dbReference>
<keyword evidence="2" id="KW-1185">Reference proteome</keyword>
<protein>
    <submittedName>
        <fullName evidence="1">Spore coat protein</fullName>
    </submittedName>
</protein>
<organism evidence="1 2">
    <name type="scientific">Paenibacillus agri</name>
    <dbReference type="NCBI Taxonomy" id="2744309"/>
    <lineage>
        <taxon>Bacteria</taxon>
        <taxon>Bacillati</taxon>
        <taxon>Bacillota</taxon>
        <taxon>Bacilli</taxon>
        <taxon>Bacillales</taxon>
        <taxon>Paenibacillaceae</taxon>
        <taxon>Paenibacillus</taxon>
    </lineage>
</organism>
<dbReference type="Pfam" id="PF07875">
    <property type="entry name" value="Coat_F"/>
    <property type="match status" value="1"/>
</dbReference>
<reference evidence="1" key="1">
    <citation type="submission" date="2020-06" db="EMBL/GenBank/DDBJ databases">
        <title>Paenibacillus sp. nov., isolated from soil.</title>
        <authorList>
            <person name="Seo Y.L."/>
        </authorList>
    </citation>
    <scope>NUCLEOTIDE SEQUENCE [LARGE SCALE GENOMIC DNA]</scope>
    <source>
        <strain evidence="1">JW14</strain>
    </source>
</reference>
<keyword evidence="1" id="KW-0946">Virion</keyword>
<gene>
    <name evidence="1" type="ORF">HPT30_06305</name>
</gene>
<dbReference type="AlphaFoldDB" id="A0A850EJG5"/>
<proteinExistence type="predicted"/>
<sequence>MGITEIATPKLRETLQKQLNSAILLHGKILYFMLERGLYPAYDLHKLISNDVTNANKALSL</sequence>
<name>A0A850EJG5_9BACL</name>
<evidence type="ECO:0000313" key="1">
    <source>
        <dbReference type="EMBL" id="NUU59960.1"/>
    </source>
</evidence>
<comment type="caution">
    <text evidence="1">The sequence shown here is derived from an EMBL/GenBank/DDBJ whole genome shotgun (WGS) entry which is preliminary data.</text>
</comment>
<evidence type="ECO:0000313" key="2">
    <source>
        <dbReference type="Proteomes" id="UP000564806"/>
    </source>
</evidence>